<keyword evidence="5 9" id="KW-1133">Transmembrane helix</keyword>
<keyword evidence="2 9" id="KW-0813">Transport</keyword>
<dbReference type="InterPro" id="IPR001185">
    <property type="entry name" value="MS_channel"/>
</dbReference>
<comment type="caution">
    <text evidence="10">The sequence shown here is derived from an EMBL/GenBank/DDBJ whole genome shotgun (WGS) entry which is preliminary data.</text>
</comment>
<dbReference type="GO" id="GO:0005886">
    <property type="term" value="C:plasma membrane"/>
    <property type="evidence" value="ECO:0007669"/>
    <property type="project" value="UniProtKB-SubCell"/>
</dbReference>
<accession>A0A4U0RZZ6</accession>
<keyword evidence="8 9" id="KW-0407">Ion channel</keyword>
<reference evidence="10 11" key="1">
    <citation type="submission" date="2019-04" db="EMBL/GenBank/DDBJ databases">
        <title>Streptomyces oryziradicis sp. nov., a novel actinomycete isolated from rhizosphere soil of rice (Oryza sativa L.).</title>
        <authorList>
            <person name="Li C."/>
        </authorList>
    </citation>
    <scope>NUCLEOTIDE SEQUENCE [LARGE SCALE GENOMIC DNA]</scope>
    <source>
        <strain evidence="10 11">NEAU-C40</strain>
    </source>
</reference>
<comment type="subcellular location">
    <subcellularLocation>
        <location evidence="9">Cell membrane</location>
        <topology evidence="9">Multi-pass membrane protein</topology>
    </subcellularLocation>
    <subcellularLocation>
        <location evidence="1">Membrane</location>
        <topology evidence="1">Multi-pass membrane protein</topology>
    </subcellularLocation>
</comment>
<dbReference type="RefSeq" id="WP_136728961.1">
    <property type="nucleotide sequence ID" value="NZ_SUMC01000066.1"/>
</dbReference>
<dbReference type="HAMAP" id="MF_00115">
    <property type="entry name" value="MscL"/>
    <property type="match status" value="1"/>
</dbReference>
<dbReference type="Gene3D" id="1.10.1200.120">
    <property type="entry name" value="Large-conductance mechanosensitive channel, MscL, domain 1"/>
    <property type="match status" value="1"/>
</dbReference>
<evidence type="ECO:0000256" key="5">
    <source>
        <dbReference type="ARBA" id="ARBA00022989"/>
    </source>
</evidence>
<organism evidence="10 11">
    <name type="scientific">Actinacidiphila oryziradicis</name>
    <dbReference type="NCBI Taxonomy" id="2571141"/>
    <lineage>
        <taxon>Bacteria</taxon>
        <taxon>Bacillati</taxon>
        <taxon>Actinomycetota</taxon>
        <taxon>Actinomycetes</taxon>
        <taxon>Kitasatosporales</taxon>
        <taxon>Streptomycetaceae</taxon>
        <taxon>Actinacidiphila</taxon>
    </lineage>
</organism>
<comment type="similarity">
    <text evidence="9">Belongs to the MscL family.</text>
</comment>
<dbReference type="PANTHER" id="PTHR30266:SF2">
    <property type="entry name" value="LARGE-CONDUCTANCE MECHANOSENSITIVE CHANNEL"/>
    <property type="match status" value="1"/>
</dbReference>
<dbReference type="InterPro" id="IPR037673">
    <property type="entry name" value="MSC/AndL"/>
</dbReference>
<keyword evidence="6 9" id="KW-0406">Ion transport</keyword>
<name>A0A4U0RZZ6_9ACTN</name>
<keyword evidence="3 9" id="KW-1003">Cell membrane</keyword>
<evidence type="ECO:0000256" key="9">
    <source>
        <dbReference type="HAMAP-Rule" id="MF_00115"/>
    </source>
</evidence>
<dbReference type="Proteomes" id="UP000305778">
    <property type="component" value="Unassembled WGS sequence"/>
</dbReference>
<evidence type="ECO:0000256" key="3">
    <source>
        <dbReference type="ARBA" id="ARBA00022475"/>
    </source>
</evidence>
<protein>
    <recommendedName>
        <fullName evidence="9">Large-conductance mechanosensitive channel</fullName>
    </recommendedName>
</protein>
<comment type="function">
    <text evidence="9">Channel that opens in response to stretch forces in the membrane lipid bilayer. May participate in the regulation of osmotic pressure changes within the cell.</text>
</comment>
<keyword evidence="7 9" id="KW-0472">Membrane</keyword>
<keyword evidence="4 9" id="KW-0812">Transmembrane</keyword>
<evidence type="ECO:0000256" key="2">
    <source>
        <dbReference type="ARBA" id="ARBA00022448"/>
    </source>
</evidence>
<evidence type="ECO:0000256" key="4">
    <source>
        <dbReference type="ARBA" id="ARBA00022692"/>
    </source>
</evidence>
<gene>
    <name evidence="9 10" type="primary">mscL</name>
    <name evidence="10" type="ORF">FCI23_39425</name>
</gene>
<evidence type="ECO:0000256" key="6">
    <source>
        <dbReference type="ARBA" id="ARBA00023065"/>
    </source>
</evidence>
<dbReference type="Pfam" id="PF01741">
    <property type="entry name" value="MscL"/>
    <property type="match status" value="1"/>
</dbReference>
<dbReference type="NCBIfam" id="TIGR00220">
    <property type="entry name" value="mscL"/>
    <property type="match status" value="1"/>
</dbReference>
<feature type="transmembrane region" description="Helical" evidence="9">
    <location>
        <begin position="60"/>
        <end position="79"/>
    </location>
</feature>
<dbReference type="OrthoDB" id="9810350at2"/>
<proteinExistence type="inferred from homology"/>
<feature type="transmembrane region" description="Helical" evidence="9">
    <location>
        <begin position="6"/>
        <end position="25"/>
    </location>
</feature>
<dbReference type="FunFam" id="1.10.1200.120:FF:000007">
    <property type="entry name" value="Large-conductance mechanosensitive channel"/>
    <property type="match status" value="1"/>
</dbReference>
<sequence>MPTAEARRHFVLTATVVYFLVILPLNACDRRTEIRGLLANAIEWAHPYERTRSLKGFKAFLLRGNVVELAVAVVIGAAFSKIVDSFVKGVINPVVGAFGTKNLDGYAWCIKSPCTVVASTGEVKAGVAIAWGSVLGSTFTFVMTAAVVYFLLILPMNKLNERRKAGQPEPAELVTELEVLTEIRDLLAREAATGRGSVPAPADYNAYNKSRQ</sequence>
<evidence type="ECO:0000256" key="1">
    <source>
        <dbReference type="ARBA" id="ARBA00004141"/>
    </source>
</evidence>
<evidence type="ECO:0000313" key="11">
    <source>
        <dbReference type="Proteomes" id="UP000305778"/>
    </source>
</evidence>
<dbReference type="GO" id="GO:0008381">
    <property type="term" value="F:mechanosensitive monoatomic ion channel activity"/>
    <property type="evidence" value="ECO:0007669"/>
    <property type="project" value="UniProtKB-UniRule"/>
</dbReference>
<comment type="subunit">
    <text evidence="9">Homopentamer.</text>
</comment>
<dbReference type="InterPro" id="IPR036019">
    <property type="entry name" value="MscL_channel"/>
</dbReference>
<dbReference type="SUPFAM" id="SSF81330">
    <property type="entry name" value="Gated mechanosensitive channel"/>
    <property type="match status" value="1"/>
</dbReference>
<evidence type="ECO:0000313" key="10">
    <source>
        <dbReference type="EMBL" id="TKA02036.1"/>
    </source>
</evidence>
<dbReference type="AlphaFoldDB" id="A0A4U0RZZ6"/>
<evidence type="ECO:0000256" key="7">
    <source>
        <dbReference type="ARBA" id="ARBA00023136"/>
    </source>
</evidence>
<evidence type="ECO:0000256" key="8">
    <source>
        <dbReference type="ARBA" id="ARBA00023303"/>
    </source>
</evidence>
<dbReference type="PANTHER" id="PTHR30266">
    <property type="entry name" value="MECHANOSENSITIVE CHANNEL MSCL"/>
    <property type="match status" value="1"/>
</dbReference>
<dbReference type="EMBL" id="SUMC01000066">
    <property type="protein sequence ID" value="TKA02036.1"/>
    <property type="molecule type" value="Genomic_DNA"/>
</dbReference>
<feature type="transmembrane region" description="Helical" evidence="9">
    <location>
        <begin position="129"/>
        <end position="154"/>
    </location>
</feature>
<keyword evidence="11" id="KW-1185">Reference proteome</keyword>